<reference evidence="5 6" key="2">
    <citation type="submission" date="2020-03" db="EMBL/GenBank/DDBJ databases">
        <authorList>
            <person name="Ichikawa N."/>
            <person name="Kimura A."/>
            <person name="Kitahashi Y."/>
            <person name="Uohara A."/>
        </authorList>
    </citation>
    <scope>NUCLEOTIDE SEQUENCE [LARGE SCALE GENOMIC DNA]</scope>
    <source>
        <strain evidence="5 6">NBRC 108639</strain>
    </source>
</reference>
<dbReference type="GO" id="GO:0003700">
    <property type="term" value="F:DNA-binding transcription factor activity"/>
    <property type="evidence" value="ECO:0007669"/>
    <property type="project" value="InterPro"/>
</dbReference>
<evidence type="ECO:0000313" key="5">
    <source>
        <dbReference type="EMBL" id="GFJ86318.1"/>
    </source>
</evidence>
<dbReference type="RefSeq" id="WP_173072095.1">
    <property type="nucleotide sequence ID" value="NZ_BAABGO010000002.1"/>
</dbReference>
<dbReference type="InterPro" id="IPR050204">
    <property type="entry name" value="AraC_XylS_family_regulators"/>
</dbReference>
<name>A0A6V8KUE1_9ACTN</name>
<sequence length="156" mass="17319">MHLIRADHGAEAAERMARLAIAAPIRRGHQPQVVDRPVPARGAGLADTRAWALRRLDQPVGLTDLARHAHTSLRTLTRQFRAETGHPPLQWLLQQRIGRAELLLETTDLAVERIARDSGLGTADSLRRHMMRYRGVTPSAYRAAHRTPRQASSPAG</sequence>
<feature type="domain" description="HTH araC/xylS-type" evidence="4">
    <location>
        <begin position="46"/>
        <end position="144"/>
    </location>
</feature>
<proteinExistence type="predicted"/>
<dbReference type="AlphaFoldDB" id="A0A6V8KUE1"/>
<comment type="caution">
    <text evidence="5">The sequence shown here is derived from an EMBL/GenBank/DDBJ whole genome shotgun (WGS) entry which is preliminary data.</text>
</comment>
<dbReference type="Pfam" id="PF12833">
    <property type="entry name" value="HTH_18"/>
    <property type="match status" value="1"/>
</dbReference>
<evidence type="ECO:0000256" key="1">
    <source>
        <dbReference type="ARBA" id="ARBA00023015"/>
    </source>
</evidence>
<dbReference type="GO" id="GO:0043565">
    <property type="term" value="F:sequence-specific DNA binding"/>
    <property type="evidence" value="ECO:0007669"/>
    <property type="project" value="InterPro"/>
</dbReference>
<dbReference type="InterPro" id="IPR018060">
    <property type="entry name" value="HTH_AraC"/>
</dbReference>
<evidence type="ECO:0000256" key="3">
    <source>
        <dbReference type="ARBA" id="ARBA00023163"/>
    </source>
</evidence>
<dbReference type="SMART" id="SM00342">
    <property type="entry name" value="HTH_ARAC"/>
    <property type="match status" value="1"/>
</dbReference>
<reference evidence="5 6" key="1">
    <citation type="submission" date="2020-03" db="EMBL/GenBank/DDBJ databases">
        <title>Whole genome shotgun sequence of Phytohabitans houttuyneae NBRC 108639.</title>
        <authorList>
            <person name="Komaki H."/>
            <person name="Tamura T."/>
        </authorList>
    </citation>
    <scope>NUCLEOTIDE SEQUENCE [LARGE SCALE GENOMIC DNA]</scope>
    <source>
        <strain evidence="5 6">NBRC 108639</strain>
    </source>
</reference>
<gene>
    <name evidence="5" type="ORF">Phou_104980</name>
</gene>
<organism evidence="5 6">
    <name type="scientific">Phytohabitans houttuyneae</name>
    <dbReference type="NCBI Taxonomy" id="1076126"/>
    <lineage>
        <taxon>Bacteria</taxon>
        <taxon>Bacillati</taxon>
        <taxon>Actinomycetota</taxon>
        <taxon>Actinomycetes</taxon>
        <taxon>Micromonosporales</taxon>
        <taxon>Micromonosporaceae</taxon>
    </lineage>
</organism>
<evidence type="ECO:0000256" key="2">
    <source>
        <dbReference type="ARBA" id="ARBA00023125"/>
    </source>
</evidence>
<keyword evidence="2" id="KW-0238">DNA-binding</keyword>
<dbReference type="InterPro" id="IPR009057">
    <property type="entry name" value="Homeodomain-like_sf"/>
</dbReference>
<dbReference type="Proteomes" id="UP000482800">
    <property type="component" value="Unassembled WGS sequence"/>
</dbReference>
<evidence type="ECO:0000313" key="6">
    <source>
        <dbReference type="Proteomes" id="UP000482800"/>
    </source>
</evidence>
<evidence type="ECO:0000259" key="4">
    <source>
        <dbReference type="PROSITE" id="PS01124"/>
    </source>
</evidence>
<accession>A0A6V8KUE1</accession>
<dbReference type="PANTHER" id="PTHR46796">
    <property type="entry name" value="HTH-TYPE TRANSCRIPTIONAL ACTIVATOR RHAS-RELATED"/>
    <property type="match status" value="1"/>
</dbReference>
<dbReference type="Gene3D" id="1.10.10.60">
    <property type="entry name" value="Homeodomain-like"/>
    <property type="match status" value="1"/>
</dbReference>
<dbReference type="SUPFAM" id="SSF46689">
    <property type="entry name" value="Homeodomain-like"/>
    <property type="match status" value="2"/>
</dbReference>
<keyword evidence="6" id="KW-1185">Reference proteome</keyword>
<keyword evidence="1" id="KW-0805">Transcription regulation</keyword>
<keyword evidence="3" id="KW-0804">Transcription</keyword>
<protein>
    <recommendedName>
        <fullName evidence="4">HTH araC/xylS-type domain-containing protein</fullName>
    </recommendedName>
</protein>
<dbReference type="PROSITE" id="PS01124">
    <property type="entry name" value="HTH_ARAC_FAMILY_2"/>
    <property type="match status" value="1"/>
</dbReference>
<dbReference type="EMBL" id="BLPF01000005">
    <property type="protein sequence ID" value="GFJ86318.1"/>
    <property type="molecule type" value="Genomic_DNA"/>
</dbReference>